<proteinExistence type="predicted"/>
<dbReference type="EMBL" id="BPLR01016175">
    <property type="protein sequence ID" value="GIY81860.1"/>
    <property type="molecule type" value="Genomic_DNA"/>
</dbReference>
<feature type="signal peptide" evidence="1">
    <location>
        <begin position="1"/>
        <end position="30"/>
    </location>
</feature>
<feature type="chain" id="PRO_5043831401" description="Secreted protein" evidence="1">
    <location>
        <begin position="31"/>
        <end position="114"/>
    </location>
</feature>
<dbReference type="AlphaFoldDB" id="A0AAV4WIJ2"/>
<keyword evidence="3" id="KW-1185">Reference proteome</keyword>
<evidence type="ECO:0000313" key="3">
    <source>
        <dbReference type="Proteomes" id="UP001054945"/>
    </source>
</evidence>
<evidence type="ECO:0008006" key="4">
    <source>
        <dbReference type="Google" id="ProtNLM"/>
    </source>
</evidence>
<evidence type="ECO:0000256" key="1">
    <source>
        <dbReference type="SAM" id="SignalP"/>
    </source>
</evidence>
<sequence length="114" mass="12376">MYAGRCAVAKIIRLLLVLLLPSNFSNLVRACNPYCLALLRVFLLQIDQSVGQYWHCSLLACGAGSWPTFALTYTFLPSASAILREMKAALLGASPTFQPLACVSDLLSHSALEN</sequence>
<name>A0AAV4WIJ2_CAEEX</name>
<dbReference type="Proteomes" id="UP001054945">
    <property type="component" value="Unassembled WGS sequence"/>
</dbReference>
<evidence type="ECO:0000313" key="2">
    <source>
        <dbReference type="EMBL" id="GIY81860.1"/>
    </source>
</evidence>
<organism evidence="2 3">
    <name type="scientific">Caerostris extrusa</name>
    <name type="common">Bark spider</name>
    <name type="synonym">Caerostris bankana</name>
    <dbReference type="NCBI Taxonomy" id="172846"/>
    <lineage>
        <taxon>Eukaryota</taxon>
        <taxon>Metazoa</taxon>
        <taxon>Ecdysozoa</taxon>
        <taxon>Arthropoda</taxon>
        <taxon>Chelicerata</taxon>
        <taxon>Arachnida</taxon>
        <taxon>Araneae</taxon>
        <taxon>Araneomorphae</taxon>
        <taxon>Entelegynae</taxon>
        <taxon>Araneoidea</taxon>
        <taxon>Araneidae</taxon>
        <taxon>Caerostris</taxon>
    </lineage>
</organism>
<gene>
    <name evidence="2" type="ORF">CEXT_368321</name>
</gene>
<accession>A0AAV4WIJ2</accession>
<keyword evidence="1" id="KW-0732">Signal</keyword>
<reference evidence="2 3" key="1">
    <citation type="submission" date="2021-06" db="EMBL/GenBank/DDBJ databases">
        <title>Caerostris extrusa draft genome.</title>
        <authorList>
            <person name="Kono N."/>
            <person name="Arakawa K."/>
        </authorList>
    </citation>
    <scope>NUCLEOTIDE SEQUENCE [LARGE SCALE GENOMIC DNA]</scope>
</reference>
<comment type="caution">
    <text evidence="2">The sequence shown here is derived from an EMBL/GenBank/DDBJ whole genome shotgun (WGS) entry which is preliminary data.</text>
</comment>
<protein>
    <recommendedName>
        <fullName evidence="4">Secreted protein</fullName>
    </recommendedName>
</protein>